<sequence length="153" mass="17361">MLEPITISAQIEIAASPKIVRAAFLDFSRVKKTTGWEIEVKGPAKKETELKKGDRVNVNINGFKFSPIVRENSPEMFMWDGTIPGLGFILSGKHHFYFLPSEVNTGGTTLIQKEYFTGLVTMVWPGKDTQKWSIEQWNEFNEAFKKDIEQSSS</sequence>
<gene>
    <name evidence="1" type="ORF">TRUGW13939_11259</name>
</gene>
<dbReference type="SUPFAM" id="SSF55961">
    <property type="entry name" value="Bet v1-like"/>
    <property type="match status" value="1"/>
</dbReference>
<dbReference type="KEGG" id="trg:TRUGW13939_11259"/>
<dbReference type="GeneID" id="55998737"/>
<dbReference type="PANTHER" id="PTHR36166">
    <property type="entry name" value="CHROMOSOME 9, WHOLE GENOME SHOTGUN SEQUENCE"/>
    <property type="match status" value="1"/>
</dbReference>
<evidence type="ECO:0008006" key="3">
    <source>
        <dbReference type="Google" id="ProtNLM"/>
    </source>
</evidence>
<organism evidence="1 2">
    <name type="scientific">Talaromyces rugulosus</name>
    <name type="common">Penicillium rugulosum</name>
    <dbReference type="NCBI Taxonomy" id="121627"/>
    <lineage>
        <taxon>Eukaryota</taxon>
        <taxon>Fungi</taxon>
        <taxon>Dikarya</taxon>
        <taxon>Ascomycota</taxon>
        <taxon>Pezizomycotina</taxon>
        <taxon>Eurotiomycetes</taxon>
        <taxon>Eurotiomycetidae</taxon>
        <taxon>Eurotiales</taxon>
        <taxon>Trichocomaceae</taxon>
        <taxon>Talaromyces</taxon>
        <taxon>Talaromyces sect. Islandici</taxon>
    </lineage>
</organism>
<dbReference type="OrthoDB" id="509124at2759"/>
<name>A0A7H8RCS7_TALRU</name>
<dbReference type="InterPro" id="IPR023393">
    <property type="entry name" value="START-like_dom_sf"/>
</dbReference>
<dbReference type="RefSeq" id="XP_035350260.1">
    <property type="nucleotide sequence ID" value="XM_035494367.1"/>
</dbReference>
<reference evidence="2" key="1">
    <citation type="submission" date="2020-06" db="EMBL/GenBank/DDBJ databases">
        <title>A chromosome-scale genome assembly of Talaromyces rugulosus W13939.</title>
        <authorList>
            <person name="Wang B."/>
            <person name="Guo L."/>
            <person name="Ye K."/>
            <person name="Wang L."/>
        </authorList>
    </citation>
    <scope>NUCLEOTIDE SEQUENCE [LARGE SCALE GENOMIC DNA]</scope>
    <source>
        <strain evidence="2">W13939</strain>
    </source>
</reference>
<evidence type="ECO:0000313" key="1">
    <source>
        <dbReference type="EMBL" id="QKX64086.1"/>
    </source>
</evidence>
<keyword evidence="2" id="KW-1185">Reference proteome</keyword>
<protein>
    <recommendedName>
        <fullName evidence="3">SRPBCC domain-containing protein</fullName>
    </recommendedName>
</protein>
<dbReference type="PANTHER" id="PTHR36166:SF1">
    <property type="entry name" value="SRPBCC DOMAIN-CONTAINING PROTEIN"/>
    <property type="match status" value="1"/>
</dbReference>
<accession>A0A7H8RCS7</accession>
<dbReference type="EMBL" id="CP055903">
    <property type="protein sequence ID" value="QKX64086.1"/>
    <property type="molecule type" value="Genomic_DNA"/>
</dbReference>
<dbReference type="Proteomes" id="UP000509510">
    <property type="component" value="Chromosome VI"/>
</dbReference>
<proteinExistence type="predicted"/>
<dbReference type="Gene3D" id="3.30.530.20">
    <property type="match status" value="1"/>
</dbReference>
<evidence type="ECO:0000313" key="2">
    <source>
        <dbReference type="Proteomes" id="UP000509510"/>
    </source>
</evidence>
<dbReference type="AlphaFoldDB" id="A0A7H8RCS7"/>